<comment type="caution">
    <text evidence="2">The sequence shown here is derived from an EMBL/GenBank/DDBJ whole genome shotgun (WGS) entry which is preliminary data.</text>
</comment>
<dbReference type="PANTHER" id="PTHR46566:SF2">
    <property type="entry name" value="ATP-DEPENDENT 6-PHOSPHOFRUCTOKINASE ISOZYME 2"/>
    <property type="match status" value="1"/>
</dbReference>
<name>A0A9W8CNP9_9FUNG</name>
<reference evidence="2" key="1">
    <citation type="submission" date="2022-07" db="EMBL/GenBank/DDBJ databases">
        <title>Phylogenomic reconstructions and comparative analyses of Kickxellomycotina fungi.</title>
        <authorList>
            <person name="Reynolds N.K."/>
            <person name="Stajich J.E."/>
            <person name="Barry K."/>
            <person name="Grigoriev I.V."/>
            <person name="Crous P."/>
            <person name="Smith M.E."/>
        </authorList>
    </citation>
    <scope>NUCLEOTIDE SEQUENCE</scope>
    <source>
        <strain evidence="2">NBRC 32514</strain>
    </source>
</reference>
<evidence type="ECO:0000313" key="2">
    <source>
        <dbReference type="EMBL" id="KAJ1719754.1"/>
    </source>
</evidence>
<accession>A0A9W8CNP9</accession>
<dbReference type="Gene3D" id="3.40.1190.20">
    <property type="match status" value="2"/>
</dbReference>
<protein>
    <recommendedName>
        <fullName evidence="1">Carbohydrate kinase PfkB domain-containing protein</fullName>
    </recommendedName>
</protein>
<sequence>MLFDSLALGQVNRALKQTSSLGGKGKRHGSQNFAFATKQLYGHGSQVTLLQILGGSTGRQIEALEASEGLKFITISTSQATRTCTTCLDAATGQMTELVGLSDPIDPAAATQYVQTAIQILQSAAPPKALAICGSLPSGLDPAHIAHIASNRQMENTLLFVDSAKHILPTLQTAHANVFKVNSDEILDIVQTIAPDFDTTAADKVVRAARAVGNMLEIDVVAVTDGPATAYLADRLQDRQWAFSVPDLLADREYYLDDSSINDKSEFGKLVLNPLGAGDTCSAVMLNSILDGMSATDAFALGLSAASASCLVPMPNCVFDKAVMRRIRERVLVTEL</sequence>
<keyword evidence="3" id="KW-1185">Reference proteome</keyword>
<dbReference type="InterPro" id="IPR029056">
    <property type="entry name" value="Ribokinase-like"/>
</dbReference>
<proteinExistence type="predicted"/>
<dbReference type="Proteomes" id="UP001149813">
    <property type="component" value="Unassembled WGS sequence"/>
</dbReference>
<organism evidence="2 3">
    <name type="scientific">Coemansia erecta</name>
    <dbReference type="NCBI Taxonomy" id="147472"/>
    <lineage>
        <taxon>Eukaryota</taxon>
        <taxon>Fungi</taxon>
        <taxon>Fungi incertae sedis</taxon>
        <taxon>Zoopagomycota</taxon>
        <taxon>Kickxellomycotina</taxon>
        <taxon>Kickxellomycetes</taxon>
        <taxon>Kickxellales</taxon>
        <taxon>Kickxellaceae</taxon>
        <taxon>Coemansia</taxon>
    </lineage>
</organism>
<evidence type="ECO:0000259" key="1">
    <source>
        <dbReference type="Pfam" id="PF00294"/>
    </source>
</evidence>
<dbReference type="OrthoDB" id="26487at2759"/>
<dbReference type="Pfam" id="PF00294">
    <property type="entry name" value="PfkB"/>
    <property type="match status" value="1"/>
</dbReference>
<dbReference type="SUPFAM" id="SSF53613">
    <property type="entry name" value="Ribokinase-like"/>
    <property type="match status" value="1"/>
</dbReference>
<feature type="domain" description="Carbohydrate kinase PfkB" evidence="1">
    <location>
        <begin position="10"/>
        <end position="311"/>
    </location>
</feature>
<evidence type="ECO:0000313" key="3">
    <source>
        <dbReference type="Proteomes" id="UP001149813"/>
    </source>
</evidence>
<dbReference type="AlphaFoldDB" id="A0A9W8CNP9"/>
<dbReference type="InterPro" id="IPR011611">
    <property type="entry name" value="PfkB_dom"/>
</dbReference>
<dbReference type="EMBL" id="JANBOJ010000346">
    <property type="protein sequence ID" value="KAJ1719754.1"/>
    <property type="molecule type" value="Genomic_DNA"/>
</dbReference>
<gene>
    <name evidence="2" type="ORF">LPJ53_005533</name>
</gene>
<dbReference type="PANTHER" id="PTHR46566">
    <property type="entry name" value="1-PHOSPHOFRUCTOKINASE-RELATED"/>
    <property type="match status" value="1"/>
</dbReference>